<keyword evidence="1" id="KW-1133">Transmembrane helix</keyword>
<dbReference type="AlphaFoldDB" id="C6LIT3"/>
<dbReference type="Proteomes" id="UP000005561">
    <property type="component" value="Unassembled WGS sequence"/>
</dbReference>
<keyword evidence="1" id="KW-0472">Membrane</keyword>
<sequence length="55" mass="6167">MERLEWILSTLEQMLNTKQKRHIAGGVLVSAALLFGGLAVTVVTLKDETHELEEF</sequence>
<evidence type="ECO:0008006" key="4">
    <source>
        <dbReference type="Google" id="ProtNLM"/>
    </source>
</evidence>
<dbReference type="RefSeq" id="WP_006863332.1">
    <property type="nucleotide sequence ID" value="NZ_ACCL02000018.1"/>
</dbReference>
<evidence type="ECO:0000313" key="2">
    <source>
        <dbReference type="EMBL" id="EET59472.1"/>
    </source>
</evidence>
<organism evidence="2 3">
    <name type="scientific">Marvinbryantia formatexigens DSM 14469</name>
    <dbReference type="NCBI Taxonomy" id="478749"/>
    <lineage>
        <taxon>Bacteria</taxon>
        <taxon>Bacillati</taxon>
        <taxon>Bacillota</taxon>
        <taxon>Clostridia</taxon>
        <taxon>Lachnospirales</taxon>
        <taxon>Lachnospiraceae</taxon>
        <taxon>Marvinbryantia</taxon>
    </lineage>
</organism>
<dbReference type="OrthoDB" id="2057744at2"/>
<keyword evidence="3" id="KW-1185">Reference proteome</keyword>
<feature type="transmembrane region" description="Helical" evidence="1">
    <location>
        <begin position="23"/>
        <end position="45"/>
    </location>
</feature>
<name>C6LIT3_9FIRM</name>
<keyword evidence="1" id="KW-0812">Transmembrane</keyword>
<accession>C6LIT3</accession>
<comment type="caution">
    <text evidence="2">The sequence shown here is derived from an EMBL/GenBank/DDBJ whole genome shotgun (WGS) entry which is preliminary data.</text>
</comment>
<dbReference type="eggNOG" id="ENOG5033AWY">
    <property type="taxonomic scope" value="Bacteria"/>
</dbReference>
<protein>
    <recommendedName>
        <fullName evidence="4">Histidine kinase</fullName>
    </recommendedName>
</protein>
<evidence type="ECO:0000256" key="1">
    <source>
        <dbReference type="SAM" id="Phobius"/>
    </source>
</evidence>
<proteinExistence type="predicted"/>
<reference evidence="2" key="1">
    <citation type="submission" date="2009-07" db="EMBL/GenBank/DDBJ databases">
        <authorList>
            <person name="Weinstock G."/>
            <person name="Sodergren E."/>
            <person name="Clifton S."/>
            <person name="Fulton L."/>
            <person name="Fulton B."/>
            <person name="Courtney L."/>
            <person name="Fronick C."/>
            <person name="Harrison M."/>
            <person name="Strong C."/>
            <person name="Farmer C."/>
            <person name="Delahaunty K."/>
            <person name="Markovic C."/>
            <person name="Hall O."/>
            <person name="Minx P."/>
            <person name="Tomlinson C."/>
            <person name="Mitreva M."/>
            <person name="Nelson J."/>
            <person name="Hou S."/>
            <person name="Wollam A."/>
            <person name="Pepin K.H."/>
            <person name="Johnson M."/>
            <person name="Bhonagiri V."/>
            <person name="Nash W.E."/>
            <person name="Warren W."/>
            <person name="Chinwalla A."/>
            <person name="Mardis E.R."/>
            <person name="Wilson R.K."/>
        </authorList>
    </citation>
    <scope>NUCLEOTIDE SEQUENCE [LARGE SCALE GENOMIC DNA]</scope>
    <source>
        <strain evidence="2">DSM 14469</strain>
    </source>
</reference>
<gene>
    <name evidence="2" type="ORF">BRYFOR_08563</name>
</gene>
<dbReference type="EMBL" id="ACCL02000018">
    <property type="protein sequence ID" value="EET59472.1"/>
    <property type="molecule type" value="Genomic_DNA"/>
</dbReference>
<evidence type="ECO:0000313" key="3">
    <source>
        <dbReference type="Proteomes" id="UP000005561"/>
    </source>
</evidence>
<dbReference type="STRING" id="168384.SAMN05660368_02996"/>